<dbReference type="AlphaFoldDB" id="A0A176VSY3"/>
<evidence type="ECO:0000256" key="6">
    <source>
        <dbReference type="ARBA" id="ARBA00022771"/>
    </source>
</evidence>
<dbReference type="InterPro" id="IPR055410">
    <property type="entry name" value="Beta-prop_CAF1B_HIR1"/>
</dbReference>
<dbReference type="InterPro" id="IPR011494">
    <property type="entry name" value="HIRA-like_C"/>
</dbReference>
<name>A0A176VSY3_MARPO</name>
<feature type="domain" description="TFIIS-type" evidence="17">
    <location>
        <begin position="115"/>
        <end position="155"/>
    </location>
</feature>
<dbReference type="PANTHER" id="PTHR13831:SF0">
    <property type="entry name" value="PROTEIN HIRA"/>
    <property type="match status" value="1"/>
</dbReference>
<keyword evidence="16" id="KW-0812">Transmembrane</keyword>
<dbReference type="GO" id="GO:0006338">
    <property type="term" value="P:chromatin remodeling"/>
    <property type="evidence" value="ECO:0007669"/>
    <property type="project" value="InterPro"/>
</dbReference>
<dbReference type="SMART" id="SM00320">
    <property type="entry name" value="WD40"/>
    <property type="match status" value="6"/>
</dbReference>
<dbReference type="SUPFAM" id="SSF57783">
    <property type="entry name" value="Zinc beta-ribbon"/>
    <property type="match status" value="1"/>
</dbReference>
<dbReference type="GO" id="GO:0031491">
    <property type="term" value="F:nucleosome binding"/>
    <property type="evidence" value="ECO:0007669"/>
    <property type="project" value="TreeGrafter"/>
</dbReference>
<proteinExistence type="inferred from homology"/>
<dbReference type="Pfam" id="PF07569">
    <property type="entry name" value="Hira"/>
    <property type="match status" value="1"/>
</dbReference>
<comment type="subcellular location">
    <subcellularLocation>
        <location evidence="1 14">Nucleus</location>
    </subcellularLocation>
</comment>
<evidence type="ECO:0000256" key="10">
    <source>
        <dbReference type="ARBA" id="ARBA00023163"/>
    </source>
</evidence>
<evidence type="ECO:0000259" key="17">
    <source>
        <dbReference type="PROSITE" id="PS51133"/>
    </source>
</evidence>
<evidence type="ECO:0000256" key="3">
    <source>
        <dbReference type="ARBA" id="ARBA00022574"/>
    </source>
</evidence>
<keyword evidence="8 14" id="KW-0156">Chromatin regulator</keyword>
<dbReference type="Gene3D" id="2.130.10.10">
    <property type="entry name" value="YVTN repeat-like/Quinoprotein amine dehydrogenase"/>
    <property type="match status" value="2"/>
</dbReference>
<evidence type="ECO:0000256" key="14">
    <source>
        <dbReference type="RuleBase" id="RU364014"/>
    </source>
</evidence>
<dbReference type="CDD" id="cd10507">
    <property type="entry name" value="Zn-ribbon_RPA12"/>
    <property type="match status" value="1"/>
</dbReference>
<keyword evidence="10 14" id="KW-0804">Transcription</keyword>
<keyword evidence="11 14" id="KW-0539">Nucleus</keyword>
<feature type="repeat" description="WD" evidence="12">
    <location>
        <begin position="320"/>
        <end position="361"/>
    </location>
</feature>
<evidence type="ECO:0000313" key="18">
    <source>
        <dbReference type="EMBL" id="OAE23461.1"/>
    </source>
</evidence>
<keyword evidence="16" id="KW-1133">Transmembrane helix</keyword>
<protein>
    <recommendedName>
        <fullName evidence="14">Protein HIRA</fullName>
    </recommendedName>
</protein>
<dbReference type="GO" id="GO:0000785">
    <property type="term" value="C:chromatin"/>
    <property type="evidence" value="ECO:0007669"/>
    <property type="project" value="TreeGrafter"/>
</dbReference>
<comment type="caution">
    <text evidence="18">The sequence shown here is derived from an EMBL/GenBank/DDBJ whole genome shotgun (WGS) entry which is preliminary data.</text>
</comment>
<evidence type="ECO:0000256" key="1">
    <source>
        <dbReference type="ARBA" id="ARBA00004123"/>
    </source>
</evidence>
<dbReference type="GO" id="GO:0006355">
    <property type="term" value="P:regulation of DNA-templated transcription"/>
    <property type="evidence" value="ECO:0007669"/>
    <property type="project" value="InterPro"/>
</dbReference>
<dbReference type="SMART" id="SM00440">
    <property type="entry name" value="ZnF_C2C2"/>
    <property type="match status" value="1"/>
</dbReference>
<feature type="transmembrane region" description="Helical" evidence="16">
    <location>
        <begin position="12"/>
        <end position="35"/>
    </location>
</feature>
<comment type="function">
    <text evidence="14">Required for replication-independent chromatin assembly and for the periodic repression of histone gene transcription during the cell cycle.</text>
</comment>
<feature type="repeat" description="WD" evidence="12">
    <location>
        <begin position="174"/>
        <end position="208"/>
    </location>
</feature>
<evidence type="ECO:0000256" key="7">
    <source>
        <dbReference type="ARBA" id="ARBA00022833"/>
    </source>
</evidence>
<evidence type="ECO:0000256" key="13">
    <source>
        <dbReference type="PROSITE-ProRule" id="PRU00472"/>
    </source>
</evidence>
<sequence>MRPVHSAIPTALFQVRLWALLAMFDVLWCFGVVVMRSSSDRSFALVVFRLKHLPSLAEPAVVALSVGYSDAQISKAKRFGVLALPRRLGIEPLILPDSDAQGGLENEEIQQRAVVNDECPKCRNPQLEYYTRQLRSADEGQTVFYECAKCQYKFSQNIMIVEKLDWLRHAGLQIFSLDIQPDGSRFATAGGDHKVRIWSMTALQSSDQGPSQPRLLATLRDHFGSVNCVRWAKGGHFIASGSDDNLILVHKRHPGSGTTEFGSGEPPDAENWKTLLTLRGHSADVVDLGWSPDDSMIASCSLDNSVRIWSALNGNLISVLMGHTSLVKGVAWDPVGSFLATQSDDKTVIIWHTGNWSMIHRAEGPWEKTVGFTFSRRLAWSPCGHFITTTHGFQEPSHTAPVLERGEWCTSFDFVGHNAPVVAVRYNHSMFRKAPESKKNGGTHDAAGADSAPYNVIAMGSQDCNITVWTTASPRPVFVGKHFFTQSVVDLSWSTDGYTLLCCSLDGTVASFSFEAKELGLKVTDAEMQEFKKTRYGDQNVRGLTLVESASQLILEAAAAKQLATSVGTVEVQSSAAEKAPEVAPQESAATNRKTRVLQQTEYRGADGRRRIIPKPLEQDCKENEAPDGAKGIGYEVFNPPQSSKNVPNAGPRSEGRERLFTFEGDGTGRQGTDTRPKTADVSMTDRLVAGPGGEPPKQASRTPTSKLLIQPASSPGVLTFEIHPSLEAPICLEARPAGTQQKGGTAEANGVVDSSLETDIVCSQGGKILWWDRVKRKATILTGNSNFWAVAGDDNSVQIYTVAGRQALPLLILSSPAAFMDCDKNWSLLLLTGCGSLHMWDIRNSTSILLESVYALLSCYPSSPSEAGQVRVVSARISEVGAPLVVLENHHAFLFHMDLKCWLRIADSFPSSTFCEFSPILTSMRAKAGPTQKKAGSLCVDGTSFNLLKASAHESGSYNNRSQLEAQMGAALALRSAEEYRRCLLAYARCLARDADKSRLRELCEELLGPRQSPGIDESRDPAVSSQWDPSILGMKKRDLLKQDVLPAMASNRAIQRLLSEFVDLLTEIESRVQQGQPEGSSP</sequence>
<dbReference type="Pfam" id="PF24105">
    <property type="entry name" value="Beta-prop_CAF1B_HIR1"/>
    <property type="match status" value="1"/>
</dbReference>
<dbReference type="PROSITE" id="PS00466">
    <property type="entry name" value="ZF_TFIIS_1"/>
    <property type="match status" value="1"/>
</dbReference>
<keyword evidence="19" id="KW-1185">Reference proteome</keyword>
<dbReference type="GO" id="GO:0006351">
    <property type="term" value="P:DNA-templated transcription"/>
    <property type="evidence" value="ECO:0007669"/>
    <property type="project" value="InterPro"/>
</dbReference>
<dbReference type="GO" id="GO:0000417">
    <property type="term" value="C:HIR complex"/>
    <property type="evidence" value="ECO:0007669"/>
    <property type="project" value="TreeGrafter"/>
</dbReference>
<keyword evidence="4" id="KW-0479">Metal-binding</keyword>
<keyword evidence="7" id="KW-0862">Zinc</keyword>
<keyword evidence="3 12" id="KW-0853">WD repeat</keyword>
<dbReference type="PROSITE" id="PS50082">
    <property type="entry name" value="WD_REPEATS_2"/>
    <property type="match status" value="3"/>
</dbReference>
<dbReference type="InterPro" id="IPR034004">
    <property type="entry name" value="Zn_ribbon_RPA12_C"/>
</dbReference>
<dbReference type="InterPro" id="IPR001222">
    <property type="entry name" value="Znf_TFIIS"/>
</dbReference>
<feature type="region of interest" description="Disordered" evidence="15">
    <location>
        <begin position="686"/>
        <end position="705"/>
    </location>
</feature>
<comment type="similarity">
    <text evidence="2 14">Belongs to the WD repeat HIR1 family.</text>
</comment>
<feature type="repeat" description="WD" evidence="12">
    <location>
        <begin position="278"/>
        <end position="319"/>
    </location>
</feature>
<reference evidence="18" key="1">
    <citation type="submission" date="2016-03" db="EMBL/GenBank/DDBJ databases">
        <title>Mechanisms controlling the formation of the plant cell surface in tip-growing cells are functionally conserved among land plants.</title>
        <authorList>
            <person name="Honkanen S."/>
            <person name="Jones V.A."/>
            <person name="Morieri G."/>
            <person name="Champion C."/>
            <person name="Hetherington A.J."/>
            <person name="Kelly S."/>
            <person name="Saint-Marcoux D."/>
            <person name="Proust H."/>
            <person name="Prescott H."/>
            <person name="Dolan L."/>
        </authorList>
    </citation>
    <scope>NUCLEOTIDE SEQUENCE [LARGE SCALE GENOMIC DNA]</scope>
    <source>
        <tissue evidence="18">Whole gametophyte</tissue>
    </source>
</reference>
<evidence type="ECO:0000256" key="11">
    <source>
        <dbReference type="ARBA" id="ARBA00023242"/>
    </source>
</evidence>
<dbReference type="Gene3D" id="2.20.25.10">
    <property type="match status" value="1"/>
</dbReference>
<dbReference type="InterPro" id="IPR036322">
    <property type="entry name" value="WD40_repeat_dom_sf"/>
</dbReference>
<keyword evidence="14" id="KW-0678">Repressor</keyword>
<dbReference type="InterPro" id="IPR015943">
    <property type="entry name" value="WD40/YVTN_repeat-like_dom_sf"/>
</dbReference>
<keyword evidence="6 13" id="KW-0863">Zinc-finger</keyword>
<evidence type="ECO:0000256" key="8">
    <source>
        <dbReference type="ARBA" id="ARBA00022853"/>
    </source>
</evidence>
<dbReference type="PROSITE" id="PS51133">
    <property type="entry name" value="ZF_TFIIS_2"/>
    <property type="match status" value="1"/>
</dbReference>
<keyword evidence="16" id="KW-0472">Membrane</keyword>
<accession>A0A176VSY3</accession>
<dbReference type="Pfam" id="PF01096">
    <property type="entry name" value="Zn_ribbon_TFIIS"/>
    <property type="match status" value="1"/>
</dbReference>
<evidence type="ECO:0000256" key="15">
    <source>
        <dbReference type="SAM" id="MobiDB-lite"/>
    </source>
</evidence>
<evidence type="ECO:0000256" key="2">
    <source>
        <dbReference type="ARBA" id="ARBA00007306"/>
    </source>
</evidence>
<evidence type="ECO:0000256" key="5">
    <source>
        <dbReference type="ARBA" id="ARBA00022737"/>
    </source>
</evidence>
<dbReference type="GO" id="GO:0003676">
    <property type="term" value="F:nucleic acid binding"/>
    <property type="evidence" value="ECO:0007669"/>
    <property type="project" value="InterPro"/>
</dbReference>
<evidence type="ECO:0000256" key="12">
    <source>
        <dbReference type="PROSITE-ProRule" id="PRU00221"/>
    </source>
</evidence>
<dbReference type="SUPFAM" id="SSF82171">
    <property type="entry name" value="DPP6 N-terminal domain-like"/>
    <property type="match status" value="1"/>
</dbReference>
<dbReference type="GO" id="GO:0008270">
    <property type="term" value="F:zinc ion binding"/>
    <property type="evidence" value="ECO:0007669"/>
    <property type="project" value="UniProtKB-KW"/>
</dbReference>
<dbReference type="GO" id="GO:0005634">
    <property type="term" value="C:nucleus"/>
    <property type="evidence" value="ECO:0007669"/>
    <property type="project" value="UniProtKB-SubCell"/>
</dbReference>
<organism evidence="18 19">
    <name type="scientific">Marchantia polymorpha subsp. ruderalis</name>
    <dbReference type="NCBI Taxonomy" id="1480154"/>
    <lineage>
        <taxon>Eukaryota</taxon>
        <taxon>Viridiplantae</taxon>
        <taxon>Streptophyta</taxon>
        <taxon>Embryophyta</taxon>
        <taxon>Marchantiophyta</taxon>
        <taxon>Marchantiopsida</taxon>
        <taxon>Marchantiidae</taxon>
        <taxon>Marchantiales</taxon>
        <taxon>Marchantiaceae</taxon>
        <taxon>Marchantia</taxon>
    </lineage>
</organism>
<evidence type="ECO:0000256" key="16">
    <source>
        <dbReference type="SAM" id="Phobius"/>
    </source>
</evidence>
<gene>
    <name evidence="18" type="ORF">AXG93_285s1180</name>
</gene>
<keyword evidence="5 14" id="KW-0677">Repeat</keyword>
<dbReference type="SUPFAM" id="SSF50978">
    <property type="entry name" value="WD40 repeat-like"/>
    <property type="match status" value="1"/>
</dbReference>
<dbReference type="PROSITE" id="PS50294">
    <property type="entry name" value="WD_REPEATS_REGION"/>
    <property type="match status" value="2"/>
</dbReference>
<feature type="region of interest" description="Disordered" evidence="15">
    <location>
        <begin position="621"/>
        <end position="655"/>
    </location>
</feature>
<dbReference type="InterPro" id="IPR031120">
    <property type="entry name" value="HIR1-like"/>
</dbReference>
<keyword evidence="9 14" id="KW-0805">Transcription regulation</keyword>
<dbReference type="Proteomes" id="UP000077202">
    <property type="component" value="Unassembled WGS sequence"/>
</dbReference>
<dbReference type="PANTHER" id="PTHR13831">
    <property type="entry name" value="MEMBER OF THE HIR1 FAMILY OF WD-REPEAT PROTEINS"/>
    <property type="match status" value="1"/>
</dbReference>
<evidence type="ECO:0000256" key="4">
    <source>
        <dbReference type="ARBA" id="ARBA00022723"/>
    </source>
</evidence>
<evidence type="ECO:0000256" key="9">
    <source>
        <dbReference type="ARBA" id="ARBA00023015"/>
    </source>
</evidence>
<feature type="region of interest" description="Disordered" evidence="15">
    <location>
        <begin position="662"/>
        <end position="681"/>
    </location>
</feature>
<dbReference type="Pfam" id="PF00400">
    <property type="entry name" value="WD40"/>
    <property type="match status" value="1"/>
</dbReference>
<dbReference type="CDD" id="cd00200">
    <property type="entry name" value="WD40"/>
    <property type="match status" value="1"/>
</dbReference>
<dbReference type="EMBL" id="LVLJ01002837">
    <property type="protein sequence ID" value="OAE23461.1"/>
    <property type="molecule type" value="Genomic_DNA"/>
</dbReference>
<dbReference type="InterPro" id="IPR001680">
    <property type="entry name" value="WD40_rpt"/>
</dbReference>
<evidence type="ECO:0000313" key="19">
    <source>
        <dbReference type="Proteomes" id="UP000077202"/>
    </source>
</evidence>